<feature type="transmembrane region" description="Helical" evidence="6">
    <location>
        <begin position="797"/>
        <end position="817"/>
    </location>
</feature>
<keyword evidence="9" id="KW-1185">Reference proteome</keyword>
<feature type="transmembrane region" description="Helical" evidence="6">
    <location>
        <begin position="467"/>
        <end position="486"/>
    </location>
</feature>
<dbReference type="SUPFAM" id="SSF82866">
    <property type="entry name" value="Multidrug efflux transporter AcrB transmembrane domain"/>
    <property type="match status" value="2"/>
</dbReference>
<sequence length="967" mass="105079">MSSNFFDRRDPWGHGYGVYIFLLMLFLIPPALWGLKQTNLQNDVENWLPSDDPQLKILKWAHSRFPVEDRIFITWDSSSLSDPRIARLAQKLEGVADAEGIRRDGMSCISRVVQPATVLRSMIENGVEFHEAVRRLEGTIIGAGPLKLRLTPEGRNRLRTTERQLAEAIREKFHIDVTIQPAMSDAVSAATLASVSVEASAPSQVTMAKAEGVDQESANVLATAVDADGTEPATTPTILSPQGELLEEASHTHDLQISWNGLRLGHPQTIEIAEWLTSLQSKPTRPNEVVHPLVEQAFFIPGSPVALAVSLSEAGTADRKGTLAAIRQAVLSSGIREDEMHIGGSAVVGTELNGAVSRAAWDESQPWRFPHRKSVLLFSALVGTALAFVMLKRVSQTMIVLFAAMYVPFLTAAIVPVTGGSMNMVLVVMPSLLMVLTLSGAIHIVNYYNKCAETNPSLALSEAFRHAAMPCFLAALTTAIGLLSLVTSPLSPVRDFGIYSAVGMVVSLGMIVYGVPSLLQLWPDKVAPTAETNSNAWRWLGNKLASGTNLQLAACLSLSLVASYGLVFFRTETKVIRYFPESSRVVQDYRAIENHLAGITPVEVIVRFDDVAQQQTNFLERMEAVREVEAHIKRHPEISGAVGLADFLPVSEKPEANASVLANARYNKRANTIEQKIRDGEIPGSASFYTMAESGQDLFTPGDYKLNRPGDELWRITAQVSILSPIDYVQVVDSLNGTTQEILKLHPGAMHVVTGTAPLFLRTQQAVLESLITSFGLAFVLILAVMVVLLKNFMAGLVSMIPNVLPILVVFGLMAWFGQRVDIGSMITASVALGIAVDGTLHYIAWFQKQMLAGQTRKEAAIRALEHCGPAIWQTSVAVSLGLLVLMPSELLLISRFGWLMAALVAVAMIGDLILLPLLMLSPIGRILEPVASAETQEILEAIEPDTLPVAATTMRLAPVITPSDSR</sequence>
<keyword evidence="4 6" id="KW-1133">Transmembrane helix</keyword>
<evidence type="ECO:0000313" key="8">
    <source>
        <dbReference type="EMBL" id="ODA33937.1"/>
    </source>
</evidence>
<dbReference type="PANTHER" id="PTHR33406:SF12">
    <property type="entry name" value="BLR2997 PROTEIN"/>
    <property type="match status" value="1"/>
</dbReference>
<gene>
    <name evidence="8" type="ORF">A6X21_17980</name>
</gene>
<accession>A0A1C3EL19</accession>
<dbReference type="OrthoDB" id="2112773at2"/>
<evidence type="ECO:0000313" key="9">
    <source>
        <dbReference type="Proteomes" id="UP000094828"/>
    </source>
</evidence>
<dbReference type="InterPro" id="IPR050545">
    <property type="entry name" value="Mycobact_MmpL"/>
</dbReference>
<feature type="transmembrane region" description="Helical" evidence="6">
    <location>
        <begin position="767"/>
        <end position="790"/>
    </location>
</feature>
<feature type="transmembrane region" description="Helical" evidence="6">
    <location>
        <begin position="397"/>
        <end position="417"/>
    </location>
</feature>
<dbReference type="PANTHER" id="PTHR33406">
    <property type="entry name" value="MEMBRANE PROTEIN MJ1562-RELATED"/>
    <property type="match status" value="1"/>
</dbReference>
<dbReference type="Proteomes" id="UP000094828">
    <property type="component" value="Unassembled WGS sequence"/>
</dbReference>
<evidence type="ECO:0000256" key="4">
    <source>
        <dbReference type="ARBA" id="ARBA00022989"/>
    </source>
</evidence>
<comment type="caution">
    <text evidence="8">The sequence shown here is derived from an EMBL/GenBank/DDBJ whole genome shotgun (WGS) entry which is preliminary data.</text>
</comment>
<dbReference type="AlphaFoldDB" id="A0A1C3EL19"/>
<dbReference type="GO" id="GO:0005886">
    <property type="term" value="C:plasma membrane"/>
    <property type="evidence" value="ECO:0007669"/>
    <property type="project" value="UniProtKB-SubCell"/>
</dbReference>
<name>A0A1C3EL19_9PLAN</name>
<feature type="transmembrane region" description="Helical" evidence="6">
    <location>
        <begin position="424"/>
        <end position="447"/>
    </location>
</feature>
<feature type="transmembrane region" description="Helical" evidence="6">
    <location>
        <begin position="823"/>
        <end position="847"/>
    </location>
</feature>
<evidence type="ECO:0000256" key="5">
    <source>
        <dbReference type="ARBA" id="ARBA00023136"/>
    </source>
</evidence>
<keyword evidence="5 6" id="KW-0472">Membrane</keyword>
<organism evidence="8 9">
    <name type="scientific">Planctopirus hydrillae</name>
    <dbReference type="NCBI Taxonomy" id="1841610"/>
    <lineage>
        <taxon>Bacteria</taxon>
        <taxon>Pseudomonadati</taxon>
        <taxon>Planctomycetota</taxon>
        <taxon>Planctomycetia</taxon>
        <taxon>Planctomycetales</taxon>
        <taxon>Planctomycetaceae</taxon>
        <taxon>Planctopirus</taxon>
    </lineage>
</organism>
<evidence type="ECO:0000256" key="3">
    <source>
        <dbReference type="ARBA" id="ARBA00022692"/>
    </source>
</evidence>
<dbReference type="RefSeq" id="WP_068846756.1">
    <property type="nucleotide sequence ID" value="NZ_LYDR01000046.1"/>
</dbReference>
<feature type="transmembrane region" description="Helical" evidence="6">
    <location>
        <begin position="868"/>
        <end position="887"/>
    </location>
</feature>
<feature type="transmembrane region" description="Helical" evidence="6">
    <location>
        <begin position="16"/>
        <end position="35"/>
    </location>
</feature>
<feature type="transmembrane region" description="Helical" evidence="6">
    <location>
        <begin position="899"/>
        <end position="921"/>
    </location>
</feature>
<evidence type="ECO:0000256" key="6">
    <source>
        <dbReference type="SAM" id="Phobius"/>
    </source>
</evidence>
<proteinExistence type="predicted"/>
<dbReference type="Pfam" id="PF03176">
    <property type="entry name" value="MMPL"/>
    <property type="match status" value="1"/>
</dbReference>
<feature type="transmembrane region" description="Helical" evidence="6">
    <location>
        <begin position="498"/>
        <end position="519"/>
    </location>
</feature>
<dbReference type="EMBL" id="LYDR01000046">
    <property type="protein sequence ID" value="ODA33937.1"/>
    <property type="molecule type" value="Genomic_DNA"/>
</dbReference>
<keyword evidence="3 6" id="KW-0812">Transmembrane</keyword>
<feature type="transmembrane region" description="Helical" evidence="6">
    <location>
        <begin position="374"/>
        <end position="391"/>
    </location>
</feature>
<comment type="subcellular location">
    <subcellularLocation>
        <location evidence="1">Cell membrane</location>
        <topology evidence="1">Multi-pass membrane protein</topology>
    </subcellularLocation>
</comment>
<reference evidence="8 9" key="1">
    <citation type="submission" date="2016-05" db="EMBL/GenBank/DDBJ databases">
        <title>Genomic and physiological characterization of Planctopirus sp. isolated from fresh water lake.</title>
        <authorList>
            <person name="Subhash Y."/>
            <person name="Ramana C."/>
        </authorList>
    </citation>
    <scope>NUCLEOTIDE SEQUENCE [LARGE SCALE GENOMIC DNA]</scope>
    <source>
        <strain evidence="8 9">JC280</strain>
    </source>
</reference>
<protein>
    <recommendedName>
        <fullName evidence="7">Membrane transport protein MMPL domain-containing protein</fullName>
    </recommendedName>
</protein>
<dbReference type="Gene3D" id="1.20.1640.10">
    <property type="entry name" value="Multidrug efflux transporter AcrB transmembrane domain"/>
    <property type="match status" value="2"/>
</dbReference>
<feature type="domain" description="Membrane transport protein MMPL" evidence="7">
    <location>
        <begin position="747"/>
        <end position="921"/>
    </location>
</feature>
<keyword evidence="2" id="KW-1003">Cell membrane</keyword>
<evidence type="ECO:0000256" key="2">
    <source>
        <dbReference type="ARBA" id="ARBA00022475"/>
    </source>
</evidence>
<evidence type="ECO:0000259" key="7">
    <source>
        <dbReference type="Pfam" id="PF03176"/>
    </source>
</evidence>
<evidence type="ECO:0000256" key="1">
    <source>
        <dbReference type="ARBA" id="ARBA00004651"/>
    </source>
</evidence>
<dbReference type="STRING" id="1841610.A6X21_17980"/>
<feature type="transmembrane region" description="Helical" evidence="6">
    <location>
        <begin position="550"/>
        <end position="569"/>
    </location>
</feature>
<dbReference type="InterPro" id="IPR004869">
    <property type="entry name" value="MMPL_dom"/>
</dbReference>